<dbReference type="RefSeq" id="WP_012826711.1">
    <property type="nucleotide sequence ID" value="NC_013440.1"/>
</dbReference>
<organism evidence="1 2">
    <name type="scientific">Haliangium ochraceum (strain DSM 14365 / JCM 11303 / SMP-2)</name>
    <dbReference type="NCBI Taxonomy" id="502025"/>
    <lineage>
        <taxon>Bacteria</taxon>
        <taxon>Pseudomonadati</taxon>
        <taxon>Myxococcota</taxon>
        <taxon>Polyangia</taxon>
        <taxon>Haliangiales</taxon>
        <taxon>Kofleriaceae</taxon>
        <taxon>Haliangium</taxon>
    </lineage>
</organism>
<proteinExistence type="predicted"/>
<gene>
    <name evidence="1" type="ordered locus">Hoch_1550</name>
</gene>
<dbReference type="HOGENOM" id="CLU_920606_0_0_7"/>
<name>D0LVW8_HALO1</name>
<dbReference type="OrthoDB" id="5379439at2"/>
<keyword evidence="2" id="KW-1185">Reference proteome</keyword>
<protein>
    <submittedName>
        <fullName evidence="1">Uncharacterized protein</fullName>
    </submittedName>
</protein>
<reference evidence="1 2" key="1">
    <citation type="journal article" date="2010" name="Stand. Genomic Sci.">
        <title>Complete genome sequence of Haliangium ochraceum type strain (SMP-2).</title>
        <authorList>
            <consortium name="US DOE Joint Genome Institute (JGI-PGF)"/>
            <person name="Ivanova N."/>
            <person name="Daum C."/>
            <person name="Lang E."/>
            <person name="Abt B."/>
            <person name="Kopitz M."/>
            <person name="Saunders E."/>
            <person name="Lapidus A."/>
            <person name="Lucas S."/>
            <person name="Glavina Del Rio T."/>
            <person name="Nolan M."/>
            <person name="Tice H."/>
            <person name="Copeland A."/>
            <person name="Cheng J.F."/>
            <person name="Chen F."/>
            <person name="Bruce D."/>
            <person name="Goodwin L."/>
            <person name="Pitluck S."/>
            <person name="Mavromatis K."/>
            <person name="Pati A."/>
            <person name="Mikhailova N."/>
            <person name="Chen A."/>
            <person name="Palaniappan K."/>
            <person name="Land M."/>
            <person name="Hauser L."/>
            <person name="Chang Y.J."/>
            <person name="Jeffries C.D."/>
            <person name="Detter J.C."/>
            <person name="Brettin T."/>
            <person name="Rohde M."/>
            <person name="Goker M."/>
            <person name="Bristow J."/>
            <person name="Markowitz V."/>
            <person name="Eisen J.A."/>
            <person name="Hugenholtz P."/>
            <person name="Kyrpides N.C."/>
            <person name="Klenk H.P."/>
        </authorList>
    </citation>
    <scope>NUCLEOTIDE SEQUENCE [LARGE SCALE GENOMIC DNA]</scope>
    <source>
        <strain evidence="2">DSM 14365 / CIP 107738 / JCM 11303 / AJ 13395 / SMP-2</strain>
    </source>
</reference>
<evidence type="ECO:0000313" key="2">
    <source>
        <dbReference type="Proteomes" id="UP000001880"/>
    </source>
</evidence>
<evidence type="ECO:0000313" key="1">
    <source>
        <dbReference type="EMBL" id="ACY14102.1"/>
    </source>
</evidence>
<dbReference type="STRING" id="502025.Hoch_1550"/>
<accession>D0LVW8</accession>
<sequence>MTSSPYQKKNPGDVLKLQDWLSVQRRIKEELRAHRHLGGTGDGEVDPARVGPAITSSGFAAGAVTAGKIAAGAVGPLALAGEAVRDVHMGVDQRLPESYLALHPSGGHDHDGVHSRSLPAAVVDTRQLRERTVVEAHFESVPADNDLSPAEETYARGRGFTPGNVLRAVRDLAEHTGFLTRALLTPGAYSGIAGTPMIIRGFNLNNLPDAEDGERANDFVAIELRVPERDAVARALAEILDDHSLRVTVPDLGAQEAAGHLLAVRGDGSSARPYTPVSNAVRFTYQPPAQAVSSATLRRNLR</sequence>
<dbReference type="EMBL" id="CP001804">
    <property type="protein sequence ID" value="ACY14102.1"/>
    <property type="molecule type" value="Genomic_DNA"/>
</dbReference>
<dbReference type="AlphaFoldDB" id="D0LVW8"/>
<dbReference type="Proteomes" id="UP000001880">
    <property type="component" value="Chromosome"/>
</dbReference>
<dbReference type="KEGG" id="hoh:Hoch_1550"/>